<dbReference type="EMBL" id="PHUF01000005">
    <property type="protein sequence ID" value="PKB14322.1"/>
    <property type="molecule type" value="Genomic_DNA"/>
</dbReference>
<protein>
    <submittedName>
        <fullName evidence="1">Uncharacterized protein</fullName>
    </submittedName>
</protein>
<name>A0A2N0H5Y2_9SPHN</name>
<dbReference type="Proteomes" id="UP000232587">
    <property type="component" value="Unassembled WGS sequence"/>
</dbReference>
<dbReference type="RefSeq" id="WP_198519263.1">
    <property type="nucleotide sequence ID" value="NZ_PHUF01000005.1"/>
</dbReference>
<sequence length="54" mass="5971">MSLTIAQRHAWSLARTLMVCVTLFRAGNGYGAVPTSEFDGDAHSIVREYDPFNP</sequence>
<reference evidence="1 2" key="1">
    <citation type="submission" date="2017-11" db="EMBL/GenBank/DDBJ databases">
        <title>Genomic Encyclopedia of Type Strains, Phase III (KMG-III): the genomes of soil and plant-associated and newly described type strains.</title>
        <authorList>
            <person name="Whitman W."/>
        </authorList>
    </citation>
    <scope>NUCLEOTIDE SEQUENCE [LARGE SCALE GENOMIC DNA]</scope>
    <source>
        <strain evidence="1 2">CGMCC 1.12274</strain>
    </source>
</reference>
<accession>A0A2N0H5Y2</accession>
<organism evidence="1 2">
    <name type="scientific">Novosphingobium kunmingense</name>
    <dbReference type="NCBI Taxonomy" id="1211806"/>
    <lineage>
        <taxon>Bacteria</taxon>
        <taxon>Pseudomonadati</taxon>
        <taxon>Pseudomonadota</taxon>
        <taxon>Alphaproteobacteria</taxon>
        <taxon>Sphingomonadales</taxon>
        <taxon>Sphingomonadaceae</taxon>
        <taxon>Novosphingobium</taxon>
    </lineage>
</organism>
<evidence type="ECO:0000313" key="1">
    <source>
        <dbReference type="EMBL" id="PKB14322.1"/>
    </source>
</evidence>
<proteinExistence type="predicted"/>
<dbReference type="AlphaFoldDB" id="A0A2N0H5Y2"/>
<comment type="caution">
    <text evidence="1">The sequence shown here is derived from an EMBL/GenBank/DDBJ whole genome shotgun (WGS) entry which is preliminary data.</text>
</comment>
<evidence type="ECO:0000313" key="2">
    <source>
        <dbReference type="Proteomes" id="UP000232587"/>
    </source>
</evidence>
<gene>
    <name evidence="1" type="ORF">B0I00_2954</name>
</gene>
<keyword evidence="2" id="KW-1185">Reference proteome</keyword>